<dbReference type="Proteomes" id="UP000694520">
    <property type="component" value="Chromosome 2"/>
</dbReference>
<reference evidence="22" key="3">
    <citation type="submission" date="2025-09" db="UniProtKB">
        <authorList>
            <consortium name="Ensembl"/>
        </authorList>
    </citation>
    <scope>IDENTIFICATION</scope>
</reference>
<evidence type="ECO:0000256" key="20">
    <source>
        <dbReference type="SAM" id="MobiDB-lite"/>
    </source>
</evidence>
<dbReference type="GO" id="GO:0015086">
    <property type="term" value="F:cadmium ion transmembrane transporter activity"/>
    <property type="evidence" value="ECO:0007669"/>
    <property type="project" value="TreeGrafter"/>
</dbReference>
<keyword evidence="7 21" id="KW-0812">Transmembrane</keyword>
<feature type="transmembrane region" description="Helical" evidence="21">
    <location>
        <begin position="324"/>
        <end position="350"/>
    </location>
</feature>
<dbReference type="GO" id="GO:0051139">
    <property type="term" value="F:metal cation:proton antiporter activity"/>
    <property type="evidence" value="ECO:0007669"/>
    <property type="project" value="TreeGrafter"/>
</dbReference>
<evidence type="ECO:0000256" key="16">
    <source>
        <dbReference type="ARBA" id="ARBA00035584"/>
    </source>
</evidence>
<comment type="similarity">
    <text evidence="3">Belongs to the NRAMP family.</text>
</comment>
<feature type="transmembrane region" description="Helical" evidence="21">
    <location>
        <begin position="259"/>
        <end position="285"/>
    </location>
</feature>
<feature type="transmembrane region" description="Helical" evidence="21">
    <location>
        <begin position="377"/>
        <end position="396"/>
    </location>
</feature>
<evidence type="ECO:0000256" key="13">
    <source>
        <dbReference type="ARBA" id="ARBA00023180"/>
    </source>
</evidence>
<evidence type="ECO:0000256" key="8">
    <source>
        <dbReference type="ARBA" id="ARBA00022753"/>
    </source>
</evidence>
<evidence type="ECO:0000256" key="19">
    <source>
        <dbReference type="ARBA" id="ARBA00048522"/>
    </source>
</evidence>
<keyword evidence="11" id="KW-0406">Ion transport</keyword>
<keyword evidence="9 21" id="KW-1133">Transmembrane helix</keyword>
<evidence type="ECO:0000256" key="7">
    <source>
        <dbReference type="ARBA" id="ARBA00022692"/>
    </source>
</evidence>
<evidence type="ECO:0000256" key="10">
    <source>
        <dbReference type="ARBA" id="ARBA00023004"/>
    </source>
</evidence>
<dbReference type="NCBIfam" id="TIGR01197">
    <property type="entry name" value="nramp"/>
    <property type="match status" value="1"/>
</dbReference>
<dbReference type="Pfam" id="PF01566">
    <property type="entry name" value="Nramp"/>
    <property type="match status" value="1"/>
</dbReference>
<feature type="transmembrane region" description="Helical" evidence="21">
    <location>
        <begin position="446"/>
        <end position="468"/>
    </location>
</feature>
<reference evidence="22" key="2">
    <citation type="submission" date="2025-08" db="UniProtKB">
        <authorList>
            <consortium name="Ensembl"/>
        </authorList>
    </citation>
    <scope>IDENTIFICATION</scope>
</reference>
<dbReference type="AlphaFoldDB" id="A0A8C0A354"/>
<gene>
    <name evidence="22" type="primary">SLC11A1</name>
</gene>
<keyword evidence="14" id="KW-0458">Lysosome</keyword>
<keyword evidence="23" id="KW-1185">Reference proteome</keyword>
<reference evidence="22" key="1">
    <citation type="submission" date="2019-05" db="EMBL/GenBank/DDBJ databases">
        <authorList>
            <person name="Zhang S."/>
            <person name="Liu J."/>
        </authorList>
    </citation>
    <scope>NUCLEOTIDE SEQUENCE [LARGE SCALE GENOMIC DNA]</scope>
</reference>
<evidence type="ECO:0000313" key="22">
    <source>
        <dbReference type="Ensembl" id="ENSBGRP00000002489.1"/>
    </source>
</evidence>
<evidence type="ECO:0000256" key="2">
    <source>
        <dbReference type="ARBA" id="ARBA00004155"/>
    </source>
</evidence>
<protein>
    <recommendedName>
        <fullName evidence="4">Natural resistance-associated macrophage protein 1</fullName>
    </recommendedName>
    <alternativeName>
        <fullName evidence="15">Solute carrier family 11 member 1</fullName>
    </alternativeName>
</protein>
<evidence type="ECO:0000256" key="15">
    <source>
        <dbReference type="ARBA" id="ARBA00032337"/>
    </source>
</evidence>
<dbReference type="GO" id="GO:0030670">
    <property type="term" value="C:phagocytic vesicle membrane"/>
    <property type="evidence" value="ECO:0007669"/>
    <property type="project" value="TreeGrafter"/>
</dbReference>
<name>A0A8C0A354_BOSMU</name>
<dbReference type="PRINTS" id="PR00447">
    <property type="entry name" value="NATRESASSCMP"/>
</dbReference>
<keyword evidence="6" id="KW-0410">Iron transport</keyword>
<dbReference type="PANTHER" id="PTHR11706">
    <property type="entry name" value="SOLUTE CARRIER PROTEIN FAMILY 11 MEMBER"/>
    <property type="match status" value="1"/>
</dbReference>
<dbReference type="GO" id="GO:0031902">
    <property type="term" value="C:late endosome membrane"/>
    <property type="evidence" value="ECO:0007669"/>
    <property type="project" value="UniProtKB-SubCell"/>
</dbReference>
<evidence type="ECO:0000256" key="3">
    <source>
        <dbReference type="ARBA" id="ARBA00006670"/>
    </source>
</evidence>
<dbReference type="GO" id="GO:0005886">
    <property type="term" value="C:plasma membrane"/>
    <property type="evidence" value="ECO:0007669"/>
    <property type="project" value="TreeGrafter"/>
</dbReference>
<evidence type="ECO:0000256" key="11">
    <source>
        <dbReference type="ARBA" id="ARBA00023065"/>
    </source>
</evidence>
<comment type="catalytic activity">
    <reaction evidence="18">
        <text>Zn(2+)(in) + H(+)(out) = Zn(2+)(out) + H(+)(in)</text>
        <dbReference type="Rhea" id="RHEA:28839"/>
        <dbReference type="ChEBI" id="CHEBI:15378"/>
        <dbReference type="ChEBI" id="CHEBI:29105"/>
    </reaction>
</comment>
<dbReference type="Ensembl" id="ENSBGRT00000002824.1">
    <property type="protein sequence ID" value="ENSBGRP00000002489.1"/>
    <property type="gene ID" value="ENSBGRG00000001439.1"/>
</dbReference>
<keyword evidence="8" id="KW-0967">Endosome</keyword>
<comment type="subcellular location">
    <subcellularLocation>
        <location evidence="1">Late endosome membrane</location>
        <topology evidence="1">Multi-pass membrane protein</topology>
    </subcellularLocation>
    <subcellularLocation>
        <location evidence="2">Lysosome membrane</location>
        <topology evidence="2">Multi-pass membrane protein</topology>
    </subcellularLocation>
</comment>
<evidence type="ECO:0000256" key="18">
    <source>
        <dbReference type="ARBA" id="ARBA00047695"/>
    </source>
</evidence>
<keyword evidence="10" id="KW-0408">Iron</keyword>
<evidence type="ECO:0000256" key="14">
    <source>
        <dbReference type="ARBA" id="ARBA00023228"/>
    </source>
</evidence>
<feature type="transmembrane region" description="Helical" evidence="21">
    <location>
        <begin position="474"/>
        <end position="495"/>
    </location>
</feature>
<feature type="transmembrane region" description="Helical" evidence="21">
    <location>
        <begin position="147"/>
        <end position="166"/>
    </location>
</feature>
<feature type="transmembrane region" description="Helical" evidence="21">
    <location>
        <begin position="416"/>
        <end position="434"/>
    </location>
</feature>
<evidence type="ECO:0000256" key="6">
    <source>
        <dbReference type="ARBA" id="ARBA00022496"/>
    </source>
</evidence>
<feature type="region of interest" description="Disordered" evidence="20">
    <location>
        <begin position="1"/>
        <end position="60"/>
    </location>
</feature>
<evidence type="ECO:0000313" key="23">
    <source>
        <dbReference type="Proteomes" id="UP000694520"/>
    </source>
</evidence>
<dbReference type="GeneTree" id="ENSGT00940000160799"/>
<dbReference type="NCBIfam" id="NF037982">
    <property type="entry name" value="Nramp_1"/>
    <property type="match status" value="1"/>
</dbReference>
<keyword evidence="13" id="KW-0325">Glycoprotein</keyword>
<comment type="catalytic activity">
    <reaction evidence="19">
        <text>Mn(2+)(in) + H(+)(out) = Mn(2+)(out) + H(+)(in)</text>
        <dbReference type="Rhea" id="RHEA:73063"/>
        <dbReference type="ChEBI" id="CHEBI:15378"/>
        <dbReference type="ChEBI" id="CHEBI:29035"/>
    </reaction>
</comment>
<evidence type="ECO:0000256" key="5">
    <source>
        <dbReference type="ARBA" id="ARBA00022448"/>
    </source>
</evidence>
<evidence type="ECO:0000256" key="17">
    <source>
        <dbReference type="ARBA" id="ARBA00035618"/>
    </source>
</evidence>
<organism evidence="22 23">
    <name type="scientific">Bos mutus grunniens</name>
    <name type="common">Wild yak</name>
    <name type="synonym">Bos grunniens</name>
    <dbReference type="NCBI Taxonomy" id="30521"/>
    <lineage>
        <taxon>Eukaryota</taxon>
        <taxon>Metazoa</taxon>
        <taxon>Chordata</taxon>
        <taxon>Craniata</taxon>
        <taxon>Vertebrata</taxon>
        <taxon>Euteleostomi</taxon>
        <taxon>Mammalia</taxon>
        <taxon>Eutheria</taxon>
        <taxon>Laurasiatheria</taxon>
        <taxon>Artiodactyla</taxon>
        <taxon>Ruminantia</taxon>
        <taxon>Pecora</taxon>
        <taxon>Bovidae</taxon>
        <taxon>Bovinae</taxon>
        <taxon>Bos</taxon>
    </lineage>
</organism>
<keyword evidence="12 21" id="KW-0472">Membrane</keyword>
<keyword evidence="5" id="KW-0813">Transport</keyword>
<comment type="catalytic activity">
    <reaction evidence="16">
        <text>Fe(2+)(in) + H(+)(out) = Fe(2+)(out) + H(+)(in)</text>
        <dbReference type="Rhea" id="RHEA:29439"/>
        <dbReference type="ChEBI" id="CHEBI:15378"/>
        <dbReference type="ChEBI" id="CHEBI:29033"/>
    </reaction>
</comment>
<dbReference type="InterPro" id="IPR001046">
    <property type="entry name" value="NRAMP_fam"/>
</dbReference>
<evidence type="ECO:0000256" key="12">
    <source>
        <dbReference type="ARBA" id="ARBA00023136"/>
    </source>
</evidence>
<accession>A0A8C0A354</accession>
<feature type="transmembrane region" description="Helical" evidence="21">
    <location>
        <begin position="220"/>
        <end position="238"/>
    </location>
</feature>
<evidence type="ECO:0000256" key="1">
    <source>
        <dbReference type="ARBA" id="ARBA00004107"/>
    </source>
</evidence>
<sequence length="530" mass="57414">MPVRGCPARQPLAQRVPEPAVLMSGDTGPPKQGGTRYGSISSPPSPEPQQAPPGGTYLSEKIPIPDTESGAFSLRKLWAFTGPGFLMSIAFLDPGNIESDLQAGAVAGFKVPRILLWLTIELAIVGSDMQEVIGTAIAFSLLSAGRIPLWGGVLITIVDTFFFLFLDNYGLRKLEAFFGFLITIMALTFGYEYVVAQPAQGALLQGLFLPSCPGCGQPELLQAVGIIGAIIMPHNIYLHSSLVKSREVDRSRRADIREANMYFLIEATIALSVSFLINLFVMAVFGQAFYKQTNQAAFNICANSSLHDYAPIFPRNNLTVAVDIYQGGVILGCLFGPAALYIWAVGLLAAGQSSTMTGTYAGQFVMEGFLKLRWSRFARVLLTRSCAILPTVLLAVFRDLRDLSGLNDLLNVLQSLLLPFAVLPILTFTSMPALMQEFANGLVSKVITSSIMVLVCAVNLYFVISYVPSLPHPAYFSLVALLAAAYLGLTTYLVWTCLITQGATLLAHSSHQRFLYGLPEEDQEKGRTSG</sequence>
<dbReference type="GO" id="GO:0005384">
    <property type="term" value="F:manganese ion transmembrane transporter activity"/>
    <property type="evidence" value="ECO:0007669"/>
    <property type="project" value="TreeGrafter"/>
</dbReference>
<dbReference type="PANTHER" id="PTHR11706:SF52">
    <property type="entry name" value="NATURAL RESISTANCE-ASSOCIATED MACROPHAGE PROTEIN 1"/>
    <property type="match status" value="1"/>
</dbReference>
<dbReference type="HAMAP" id="MF_00221">
    <property type="entry name" value="NRAMP"/>
    <property type="match status" value="1"/>
</dbReference>
<dbReference type="GO" id="GO:0005765">
    <property type="term" value="C:lysosomal membrane"/>
    <property type="evidence" value="ECO:0007669"/>
    <property type="project" value="UniProtKB-SubCell"/>
</dbReference>
<evidence type="ECO:0000256" key="4">
    <source>
        <dbReference type="ARBA" id="ARBA00015099"/>
    </source>
</evidence>
<dbReference type="GO" id="GO:0005381">
    <property type="term" value="F:iron ion transmembrane transporter activity"/>
    <property type="evidence" value="ECO:0007669"/>
    <property type="project" value="TreeGrafter"/>
</dbReference>
<evidence type="ECO:0000256" key="21">
    <source>
        <dbReference type="SAM" id="Phobius"/>
    </source>
</evidence>
<comment type="function">
    <text evidence="17">Macrophage-specific antiporter that fluxes metal ions in either direction against a proton gradient. Localized to late endosomal lysosomal membranes, delivers bivalent cations from the cytosol into these acidic compartments where they may directly affect antimicrobial activity. Involved in iron metabolism and host natural resistance to infection with intracellular parasites. Pathogen resistance involves sequestration of Fe(2+) and Mn(2+), cofactors of both prokaryotic and eukaryotic catalases and superoxide dismutases, not only to protect the macrophage against its own generation of reactive oxygen species, but to deny the cations to the pathogen for synthesis of its protective enzymes.</text>
</comment>
<feature type="transmembrane region" description="Helical" evidence="21">
    <location>
        <begin position="178"/>
        <end position="200"/>
    </location>
</feature>
<evidence type="ECO:0000256" key="9">
    <source>
        <dbReference type="ARBA" id="ARBA00022989"/>
    </source>
</evidence>
<proteinExistence type="inferred from homology"/>